<feature type="transmembrane region" description="Helical" evidence="1">
    <location>
        <begin position="62"/>
        <end position="83"/>
    </location>
</feature>
<dbReference type="EMBL" id="VXOY01000015">
    <property type="protein sequence ID" value="MYE38269.1"/>
    <property type="molecule type" value="Genomic_DNA"/>
</dbReference>
<evidence type="ECO:0000256" key="1">
    <source>
        <dbReference type="SAM" id="Phobius"/>
    </source>
</evidence>
<feature type="transmembrane region" description="Helical" evidence="1">
    <location>
        <begin position="114"/>
        <end position="138"/>
    </location>
</feature>
<protein>
    <submittedName>
        <fullName evidence="2">Uncharacterized protein</fullName>
    </submittedName>
</protein>
<dbReference type="AlphaFoldDB" id="A0A845D9Y6"/>
<keyword evidence="1" id="KW-0812">Transmembrane</keyword>
<feature type="transmembrane region" description="Helical" evidence="1">
    <location>
        <begin position="7"/>
        <end position="27"/>
    </location>
</feature>
<organism evidence="2 3">
    <name type="scientific">Candidatus Spechtbacteria bacterium SB0662_bin_43</name>
    <dbReference type="NCBI Taxonomy" id="2604897"/>
    <lineage>
        <taxon>Bacteria</taxon>
        <taxon>Candidatus Spechtiibacteriota</taxon>
    </lineage>
</organism>
<proteinExistence type="predicted"/>
<gene>
    <name evidence="2" type="ORF">F4X82_01995</name>
</gene>
<feature type="transmembrane region" description="Helical" evidence="1">
    <location>
        <begin position="150"/>
        <end position="173"/>
    </location>
</feature>
<feature type="transmembrane region" description="Helical" evidence="1">
    <location>
        <begin position="213"/>
        <end position="232"/>
    </location>
</feature>
<comment type="caution">
    <text evidence="2">The sequence shown here is derived from an EMBL/GenBank/DDBJ whole genome shotgun (WGS) entry which is preliminary data.</text>
</comment>
<feature type="transmembrane region" description="Helical" evidence="1">
    <location>
        <begin position="90"/>
        <end position="108"/>
    </location>
</feature>
<sequence length="370" mass="41219">MTGILGPLIGVFALATLWFCLRVFWWLRHRGARSGESHDRIVTFLLGMAGQQSSAPRGKAEILNAVLGILALPVAVSLKAIIFGNKALRIFVVLPSLVLMTLFCIAEVSGWNALHWLVIFWVIAVVVVALIELPLLVAIPNVFKATRRTVGVVLARTFLVVLLLSLVGVATPLHELQPLYLRVLIVIPLAVILPVIGYLQWADSQPRTLIWRPWFLLLMLVLVILVVFSLAYRQSHNELPLGVERIVSNGNQSESQVVAIHQDRLCSGDSVFRYSDNAFQVRVRHDCWSDMVYLPATVSTWKMTVDEGGGCVRLWFPSQSGDYVIAGQRGDYFSCAELQRGANSYQGRSRDQFRVRKSSTGSTAVLVQWE</sequence>
<feature type="transmembrane region" description="Helical" evidence="1">
    <location>
        <begin position="179"/>
        <end position="201"/>
    </location>
</feature>
<accession>A0A845D9Y6</accession>
<reference evidence="2 3" key="1">
    <citation type="submission" date="2019-09" db="EMBL/GenBank/DDBJ databases">
        <title>Characterisation of the sponge microbiome using genome-centric metagenomics.</title>
        <authorList>
            <person name="Engelberts J.P."/>
            <person name="Robbins S.J."/>
            <person name="De Goeij J.M."/>
            <person name="Aranda M."/>
            <person name="Bell S.C."/>
            <person name="Webster N.S."/>
        </authorList>
    </citation>
    <scope>NUCLEOTIDE SEQUENCE [LARGE SCALE GENOMIC DNA]</scope>
    <source>
        <strain evidence="2">SB0662_bin_43</strain>
    </source>
</reference>
<keyword evidence="1" id="KW-0472">Membrane</keyword>
<evidence type="ECO:0000313" key="2">
    <source>
        <dbReference type="EMBL" id="MYE38269.1"/>
    </source>
</evidence>
<keyword evidence="1" id="KW-1133">Transmembrane helix</keyword>
<dbReference type="Proteomes" id="UP000449092">
    <property type="component" value="Unassembled WGS sequence"/>
</dbReference>
<evidence type="ECO:0000313" key="3">
    <source>
        <dbReference type="Proteomes" id="UP000449092"/>
    </source>
</evidence>
<name>A0A845D9Y6_9BACT</name>